<dbReference type="Gene3D" id="1.20.140.30">
    <property type="entry name" value="MOB kinase activator"/>
    <property type="match status" value="1"/>
</dbReference>
<reference evidence="1 2" key="1">
    <citation type="submission" date="2015-12" db="EMBL/GenBank/DDBJ databases">
        <title>Dictyostelia acquired genes for synthesis and detection of signals that induce cell-type specialization by lateral gene transfer from prokaryotes.</title>
        <authorList>
            <person name="Gloeckner G."/>
            <person name="Schaap P."/>
        </authorList>
    </citation>
    <scope>NUCLEOTIDE SEQUENCE [LARGE SCALE GENOMIC DNA]</scope>
    <source>
        <strain evidence="1 2">TK</strain>
    </source>
</reference>
<dbReference type="AlphaFoldDB" id="A0A151ZAF3"/>
<dbReference type="OrthoDB" id="8170117at2759"/>
<name>A0A151ZAF3_TIELA</name>
<evidence type="ECO:0000313" key="2">
    <source>
        <dbReference type="Proteomes" id="UP000076078"/>
    </source>
</evidence>
<dbReference type="Pfam" id="PF03637">
    <property type="entry name" value="Mob1_phocein"/>
    <property type="match status" value="1"/>
</dbReference>
<evidence type="ECO:0000313" key="1">
    <source>
        <dbReference type="EMBL" id="KYQ90874.1"/>
    </source>
</evidence>
<dbReference type="OMA" id="KATYLWT"/>
<dbReference type="PANTHER" id="PTHR22599">
    <property type="entry name" value="MPS ONE BINDER KINASE ACTIVATOR-LIKE MOB"/>
    <property type="match status" value="1"/>
</dbReference>
<accession>A0A151ZAF3</accession>
<comment type="caution">
    <text evidence="1">The sequence shown here is derived from an EMBL/GenBank/DDBJ whole genome shotgun (WGS) entry which is preliminary data.</text>
</comment>
<dbReference type="InParanoid" id="A0A151ZAF3"/>
<dbReference type="SUPFAM" id="SSF101152">
    <property type="entry name" value="Mob1/phocein"/>
    <property type="match status" value="1"/>
</dbReference>
<dbReference type="InterPro" id="IPR036703">
    <property type="entry name" value="MOB_kinase_act_sf"/>
</dbReference>
<dbReference type="Proteomes" id="UP000076078">
    <property type="component" value="Unassembled WGS sequence"/>
</dbReference>
<gene>
    <name evidence="1" type="ORF">DLAC_07745</name>
</gene>
<dbReference type="SMART" id="SM01388">
    <property type="entry name" value="Mob1_phocein"/>
    <property type="match status" value="1"/>
</dbReference>
<dbReference type="STRING" id="361077.A0A151ZAF3"/>
<sequence length="218" mass="25199">MTLFSSLLSKVAIKDKENSTHIKHPKKKHPQGSSRYTLRQSLKNKLAAGTVLRDSVKCPENEDENEWIAMLVIESYNNMINSYEFIQQFCTDQTCPQMNGAKAVYYWTEGKGKPQELPAHQYIDKLTNWINEQIDNPDIFPVGGSNFSKTFKANVSKIISRMLRVYAHIYYAHWEHIKTLNVDGHVNTLLKHLQYFAEEFGLIGEKDKSVMKHVFDTL</sequence>
<dbReference type="InterPro" id="IPR005301">
    <property type="entry name" value="MOB_kinase_act_fam"/>
</dbReference>
<organism evidence="1 2">
    <name type="scientific">Tieghemostelium lacteum</name>
    <name type="common">Slime mold</name>
    <name type="synonym">Dictyostelium lacteum</name>
    <dbReference type="NCBI Taxonomy" id="361077"/>
    <lineage>
        <taxon>Eukaryota</taxon>
        <taxon>Amoebozoa</taxon>
        <taxon>Evosea</taxon>
        <taxon>Eumycetozoa</taxon>
        <taxon>Dictyostelia</taxon>
        <taxon>Dictyosteliales</taxon>
        <taxon>Raperosteliaceae</taxon>
        <taxon>Tieghemostelium</taxon>
    </lineage>
</organism>
<keyword evidence="2" id="KW-1185">Reference proteome</keyword>
<dbReference type="EMBL" id="LODT01000035">
    <property type="protein sequence ID" value="KYQ90874.1"/>
    <property type="molecule type" value="Genomic_DNA"/>
</dbReference>
<protein>
    <submittedName>
        <fullName evidence="1">Mob1-like protein</fullName>
    </submittedName>
</protein>
<proteinExistence type="predicted"/>